<evidence type="ECO:0000313" key="3">
    <source>
        <dbReference type="Proteomes" id="UP000187012"/>
    </source>
</evidence>
<protein>
    <submittedName>
        <fullName evidence="2">Uncharacterized protein</fullName>
    </submittedName>
</protein>
<reference evidence="2 3" key="1">
    <citation type="submission" date="2016-12" db="EMBL/GenBank/DDBJ databases">
        <authorList>
            <person name="Song W.-J."/>
            <person name="Kurnit D.M."/>
        </authorList>
    </citation>
    <scope>NUCLEOTIDE SEQUENCE [LARGE SCALE GENOMIC DNA]</scope>
    <source>
        <strain evidence="2 3">STM7296</strain>
    </source>
</reference>
<feature type="region of interest" description="Disordered" evidence="1">
    <location>
        <begin position="42"/>
        <end position="75"/>
    </location>
</feature>
<proteinExistence type="predicted"/>
<accession>A0A1N7SH18</accession>
<dbReference type="AlphaFoldDB" id="A0A1N7SH18"/>
<sequence length="75" mass="8630">MPEFADEVRVQFVTRKRALFELPGYLVGHDRLCLVCRTTGQQGEGNQQRSAHWGIHGSRCRPPGRLQTPMLRNRL</sequence>
<name>A0A1N7SH18_9BURK</name>
<organism evidence="2 3">
    <name type="scientific">Paraburkholderia ribeironis</name>
    <dbReference type="NCBI Taxonomy" id="1247936"/>
    <lineage>
        <taxon>Bacteria</taxon>
        <taxon>Pseudomonadati</taxon>
        <taxon>Pseudomonadota</taxon>
        <taxon>Betaproteobacteria</taxon>
        <taxon>Burkholderiales</taxon>
        <taxon>Burkholderiaceae</taxon>
        <taxon>Paraburkholderia</taxon>
    </lineage>
</organism>
<gene>
    <name evidence="2" type="ORF">BN2475_680008</name>
</gene>
<evidence type="ECO:0000313" key="2">
    <source>
        <dbReference type="EMBL" id="SIT46629.1"/>
    </source>
</evidence>
<evidence type="ECO:0000256" key="1">
    <source>
        <dbReference type="SAM" id="MobiDB-lite"/>
    </source>
</evidence>
<dbReference type="Proteomes" id="UP000187012">
    <property type="component" value="Unassembled WGS sequence"/>
</dbReference>
<keyword evidence="3" id="KW-1185">Reference proteome</keyword>
<dbReference type="EMBL" id="CYGX02000068">
    <property type="protein sequence ID" value="SIT46629.1"/>
    <property type="molecule type" value="Genomic_DNA"/>
</dbReference>